<organism evidence="2 3">
    <name type="scientific">Diversispora epigaea</name>
    <dbReference type="NCBI Taxonomy" id="1348612"/>
    <lineage>
        <taxon>Eukaryota</taxon>
        <taxon>Fungi</taxon>
        <taxon>Fungi incertae sedis</taxon>
        <taxon>Mucoromycota</taxon>
        <taxon>Glomeromycotina</taxon>
        <taxon>Glomeromycetes</taxon>
        <taxon>Diversisporales</taxon>
        <taxon>Diversisporaceae</taxon>
        <taxon>Diversispora</taxon>
    </lineage>
</organism>
<dbReference type="OrthoDB" id="5340906at2759"/>
<name>A0A397J9X4_9GLOM</name>
<protein>
    <submittedName>
        <fullName evidence="2">Uncharacterized protein</fullName>
    </submittedName>
</protein>
<evidence type="ECO:0000313" key="3">
    <source>
        <dbReference type="Proteomes" id="UP000266861"/>
    </source>
</evidence>
<keyword evidence="3" id="KW-1185">Reference proteome</keyword>
<gene>
    <name evidence="2" type="ORF">Glove_115g92</name>
</gene>
<dbReference type="AlphaFoldDB" id="A0A397J9X4"/>
<proteinExistence type="predicted"/>
<sequence length="617" mass="72036">MLSEIKEPGPGFEYFLNTPCQSWDAIQYHEAWKNNNLVLDKAIVTRSFNKQIQKIKEHGSEEERKNAIHHIQWLPMELHFRMVMDYVSVTTATHGTTSSHGYELRLRCWLQLPMKLCLHMIMDYVSAIEYKKMGCIDNFWLKSFPELKRRDLMENEKINAKNVFLSCDLSCDGVQFGGTGNIIQGYKRSRGDRKVSVEVVIPTKRKELSPEINESFQNETASEKDETEFESQDSSSVISVCDDGDDSDYVTSDVDDQKSPPLLILSQLEDFHKFFTKMNKVQKWVLTSGKCVEDTIFKHCKELSIETYLHSWIIDLEDREAERLFTIEEWDEIKHEVQKLSEVDKTFAESMMRFANAKTTSELRQVLETTSFRNKDEPYDRQKHYDVEWADLVMKDLVHYKDPNEPLKKSHLESWYDINVWSLIVDRGLRNINGIEIVRAHARRKKVPRKKMGYKMDGIFRTYDNVEYRATEVGRKFDATKLLTDEFKLGKAMHDIFACLCKLVRFEENKIKKLRVADIIHLVIGLKLQVLQLSSPKGYISILKRDKFYEVPSTVEGIKDLIRVLASMWKVKKMIADCMDMVNTSIQESTDFLQEIIGTESPPPEIDFLWLLDSITM</sequence>
<evidence type="ECO:0000256" key="1">
    <source>
        <dbReference type="SAM" id="MobiDB-lite"/>
    </source>
</evidence>
<evidence type="ECO:0000313" key="2">
    <source>
        <dbReference type="EMBL" id="RHZ81994.1"/>
    </source>
</evidence>
<comment type="caution">
    <text evidence="2">The sequence shown here is derived from an EMBL/GenBank/DDBJ whole genome shotgun (WGS) entry which is preliminary data.</text>
</comment>
<accession>A0A397J9X4</accession>
<dbReference type="Proteomes" id="UP000266861">
    <property type="component" value="Unassembled WGS sequence"/>
</dbReference>
<feature type="region of interest" description="Disordered" evidence="1">
    <location>
        <begin position="210"/>
        <end position="239"/>
    </location>
</feature>
<dbReference type="EMBL" id="PQFF01000107">
    <property type="protein sequence ID" value="RHZ81994.1"/>
    <property type="molecule type" value="Genomic_DNA"/>
</dbReference>
<reference evidence="2 3" key="1">
    <citation type="submission" date="2018-08" db="EMBL/GenBank/DDBJ databases">
        <title>Genome and evolution of the arbuscular mycorrhizal fungus Diversispora epigaea (formerly Glomus versiforme) and its bacterial endosymbionts.</title>
        <authorList>
            <person name="Sun X."/>
            <person name="Fei Z."/>
            <person name="Harrison M."/>
        </authorList>
    </citation>
    <scope>NUCLEOTIDE SEQUENCE [LARGE SCALE GENOMIC DNA]</scope>
    <source>
        <strain evidence="2 3">IT104</strain>
    </source>
</reference>